<dbReference type="Gene3D" id="1.10.8.430">
    <property type="entry name" value="Helical domain of apoptotic protease-activating factors"/>
    <property type="match status" value="1"/>
</dbReference>
<gene>
    <name evidence="7" type="ORF">GCM10017774_27160</name>
</gene>
<dbReference type="Proteomes" id="UP000605568">
    <property type="component" value="Unassembled WGS sequence"/>
</dbReference>
<dbReference type="SUPFAM" id="SSF52540">
    <property type="entry name" value="P-loop containing nucleoside triphosphate hydrolases"/>
    <property type="match status" value="1"/>
</dbReference>
<dbReference type="Pfam" id="PF13424">
    <property type="entry name" value="TPR_12"/>
    <property type="match status" value="1"/>
</dbReference>
<feature type="domain" description="OmpR/PhoB-type" evidence="6">
    <location>
        <begin position="1"/>
        <end position="94"/>
    </location>
</feature>
<reference evidence="8" key="1">
    <citation type="journal article" date="2019" name="Int. J. Syst. Evol. Microbiol.">
        <title>The Global Catalogue of Microorganisms (GCM) 10K type strain sequencing project: providing services to taxonomists for standard genome sequencing and annotation.</title>
        <authorList>
            <consortium name="The Broad Institute Genomics Platform"/>
            <consortium name="The Broad Institute Genome Sequencing Center for Infectious Disease"/>
            <person name="Wu L."/>
            <person name="Ma J."/>
        </authorList>
    </citation>
    <scope>NUCLEOTIDE SEQUENCE [LARGE SCALE GENOMIC DNA]</scope>
    <source>
        <strain evidence="8">CGMCC 4.7367</strain>
    </source>
</reference>
<dbReference type="InterPro" id="IPR016032">
    <property type="entry name" value="Sig_transdc_resp-reg_C-effctor"/>
</dbReference>
<dbReference type="Gene3D" id="1.25.40.10">
    <property type="entry name" value="Tetratricopeptide repeat domain"/>
    <property type="match status" value="3"/>
</dbReference>
<evidence type="ECO:0000259" key="6">
    <source>
        <dbReference type="PROSITE" id="PS51755"/>
    </source>
</evidence>
<dbReference type="InterPro" id="IPR001867">
    <property type="entry name" value="OmpR/PhoB-type_DNA-bd"/>
</dbReference>
<dbReference type="InterPro" id="IPR051677">
    <property type="entry name" value="AfsR-DnrI-RedD_regulator"/>
</dbReference>
<evidence type="ECO:0000256" key="4">
    <source>
        <dbReference type="ARBA" id="ARBA00023163"/>
    </source>
</evidence>
<comment type="caution">
    <text evidence="7">The sequence shown here is derived from an EMBL/GenBank/DDBJ whole genome shotgun (WGS) entry which is preliminary data.</text>
</comment>
<evidence type="ECO:0000256" key="3">
    <source>
        <dbReference type="ARBA" id="ARBA00023125"/>
    </source>
</evidence>
<dbReference type="Pfam" id="PF00486">
    <property type="entry name" value="Trans_reg_C"/>
    <property type="match status" value="1"/>
</dbReference>
<comment type="similarity">
    <text evidence="1">Belongs to the AfsR/DnrI/RedD regulatory family.</text>
</comment>
<keyword evidence="8" id="KW-1185">Reference proteome</keyword>
<dbReference type="RefSeq" id="WP_191298208.1">
    <property type="nucleotide sequence ID" value="NZ_BNAR01000003.1"/>
</dbReference>
<name>A0ABQ3MKQ4_9PSEU</name>
<dbReference type="SMART" id="SM01043">
    <property type="entry name" value="BTAD"/>
    <property type="match status" value="1"/>
</dbReference>
<dbReference type="SMART" id="SM00382">
    <property type="entry name" value="AAA"/>
    <property type="match status" value="1"/>
</dbReference>
<dbReference type="Pfam" id="PF03704">
    <property type="entry name" value="BTAD"/>
    <property type="match status" value="1"/>
</dbReference>
<accession>A0ABQ3MKQ4</accession>
<dbReference type="SMART" id="SM00028">
    <property type="entry name" value="TPR"/>
    <property type="match status" value="3"/>
</dbReference>
<organism evidence="7 8">
    <name type="scientific">Lentzea cavernae</name>
    <dbReference type="NCBI Taxonomy" id="2020703"/>
    <lineage>
        <taxon>Bacteria</taxon>
        <taxon>Bacillati</taxon>
        <taxon>Actinomycetota</taxon>
        <taxon>Actinomycetes</taxon>
        <taxon>Pseudonocardiales</taxon>
        <taxon>Pseudonocardiaceae</taxon>
        <taxon>Lentzea</taxon>
    </lineage>
</organism>
<dbReference type="InterPro" id="IPR036388">
    <property type="entry name" value="WH-like_DNA-bd_sf"/>
</dbReference>
<dbReference type="SUPFAM" id="SSF46894">
    <property type="entry name" value="C-terminal effector domain of the bipartite response regulators"/>
    <property type="match status" value="1"/>
</dbReference>
<dbReference type="InterPro" id="IPR042197">
    <property type="entry name" value="Apaf_helical"/>
</dbReference>
<dbReference type="PANTHER" id="PTHR35807">
    <property type="entry name" value="TRANSCRIPTIONAL REGULATOR REDD-RELATED"/>
    <property type="match status" value="1"/>
</dbReference>
<dbReference type="InterPro" id="IPR011990">
    <property type="entry name" value="TPR-like_helical_dom_sf"/>
</dbReference>
<evidence type="ECO:0000256" key="5">
    <source>
        <dbReference type="PROSITE-ProRule" id="PRU01091"/>
    </source>
</evidence>
<evidence type="ECO:0000313" key="7">
    <source>
        <dbReference type="EMBL" id="GHH37790.1"/>
    </source>
</evidence>
<dbReference type="CDD" id="cd15831">
    <property type="entry name" value="BTAD"/>
    <property type="match status" value="1"/>
</dbReference>
<dbReference type="Gene3D" id="1.10.10.10">
    <property type="entry name" value="Winged helix-like DNA-binding domain superfamily/Winged helix DNA-binding domain"/>
    <property type="match status" value="1"/>
</dbReference>
<keyword evidence="3 5" id="KW-0238">DNA-binding</keyword>
<evidence type="ECO:0000313" key="8">
    <source>
        <dbReference type="Proteomes" id="UP000605568"/>
    </source>
</evidence>
<dbReference type="InterPro" id="IPR005158">
    <property type="entry name" value="BTAD"/>
</dbReference>
<protein>
    <submittedName>
        <fullName evidence="7">SARP family transcriptional regulator</fullName>
    </submittedName>
</protein>
<dbReference type="PANTHER" id="PTHR35807:SF1">
    <property type="entry name" value="TRANSCRIPTIONAL REGULATOR REDD"/>
    <property type="match status" value="1"/>
</dbReference>
<dbReference type="SMART" id="SM00862">
    <property type="entry name" value="Trans_reg_C"/>
    <property type="match status" value="1"/>
</dbReference>
<dbReference type="InterPro" id="IPR003593">
    <property type="entry name" value="AAA+_ATPase"/>
</dbReference>
<keyword evidence="4" id="KW-0804">Transcription</keyword>
<feature type="DNA-binding region" description="OmpR/PhoB-type" evidence="5">
    <location>
        <begin position="1"/>
        <end position="94"/>
    </location>
</feature>
<keyword evidence="2" id="KW-0805">Transcription regulation</keyword>
<dbReference type="Gene3D" id="3.40.50.300">
    <property type="entry name" value="P-loop containing nucleotide triphosphate hydrolases"/>
    <property type="match status" value="1"/>
</dbReference>
<dbReference type="InterPro" id="IPR019734">
    <property type="entry name" value="TPR_rpt"/>
</dbReference>
<dbReference type="PROSITE" id="PS51755">
    <property type="entry name" value="OMPR_PHOB"/>
    <property type="match status" value="1"/>
</dbReference>
<evidence type="ECO:0000256" key="1">
    <source>
        <dbReference type="ARBA" id="ARBA00005820"/>
    </source>
</evidence>
<dbReference type="EMBL" id="BNAR01000003">
    <property type="protein sequence ID" value="GHH37790.1"/>
    <property type="molecule type" value="Genomic_DNA"/>
</dbReference>
<proteinExistence type="inferred from homology"/>
<evidence type="ECO:0000256" key="2">
    <source>
        <dbReference type="ARBA" id="ARBA00023015"/>
    </source>
</evidence>
<dbReference type="InterPro" id="IPR027417">
    <property type="entry name" value="P-loop_NTPase"/>
</dbReference>
<sequence>MRAEYRVLGPLEVLLDGEPVPVPGGRCHVLLATLLLRPNRLVPVDELVDHVWDGDPPTADRAHKTLQMVVRRLRVALGEADCVRTLPGGYQAVVDPEQLDLLRFRSLAASGDFGAASALWRGPVLGNVPSERLHRDDVPRLADERLAVLERRIDADLGHGLSGELVAELRSLVSEHPLRESFWRHLMLALYRSGCQAEALRAYEDVRGHLADELGVDPCPALRELHQRILRADVAHGTRPQVPRQLPGAAGNFVGRHEELGLLDEPAGVTVVHGVGGIGKTTLVLHWARAVRDEFPDGDLYVNLRGFDPDGQPVDPATAAETLLVGLGVDEVPAGAEARFALLRTTLAGRRVLLVLDNAAASRQVVPLLPGAPGVRVVVTSRNQLRSLVSRHGATSIGLRQLGFEHARSLLAAVLGEDRLDAEPEPARQIVHRCAGLPLALRVFAERVSRFPDTSLAEFVAELESARLDALSDFDDVDVRAVFSWSYRALDEESARMFRLLSVHPGADFDVSAAAALAGRSVSETHVLLERLVADGLVQTRWLGRYCLHDLLRAYAAELCGDDEAAALRLTEWYVHTLENATASQCGELRMRAGEVVSGVVPQEFSSSSDALSWRRQEWDNLKSLLFAALARDWQRPARLIAVHLHDYAVEQPARLAEAVEVLDAVAGSGPAREQVVVRLGLVSLHERAGRLDDALPACEEALRLASEAGEAHAEAAALIAMSGLHRELGRVDEAFSCVLRGLEIAAGVESLECAAHTAHALLLHASGRATEALAAIASAEELAVDVHLELQVRDLRAAVLVSLGRHAEAVPELQSLVKAVERLGDATRTADLLERLGTALLELDRRDEAAVARQRALRLLRGPGHGRADVVAELE</sequence>
<dbReference type="SUPFAM" id="SSF48452">
    <property type="entry name" value="TPR-like"/>
    <property type="match status" value="2"/>
</dbReference>
<dbReference type="PRINTS" id="PR00364">
    <property type="entry name" value="DISEASERSIST"/>
</dbReference>